<evidence type="ECO:0008006" key="2">
    <source>
        <dbReference type="Google" id="ProtNLM"/>
    </source>
</evidence>
<dbReference type="EMBL" id="KQ424315">
    <property type="protein sequence ID" value="KOF71193.1"/>
    <property type="molecule type" value="Genomic_DNA"/>
</dbReference>
<gene>
    <name evidence="1" type="ORF">OCBIM_22001477mg</name>
</gene>
<dbReference type="STRING" id="37653.A0A0L8G2U1"/>
<dbReference type="AlphaFoldDB" id="A0A0L8G2U1"/>
<proteinExistence type="predicted"/>
<accession>A0A0L8G2U1</accession>
<organism evidence="1">
    <name type="scientific">Octopus bimaculoides</name>
    <name type="common">California two-spotted octopus</name>
    <dbReference type="NCBI Taxonomy" id="37653"/>
    <lineage>
        <taxon>Eukaryota</taxon>
        <taxon>Metazoa</taxon>
        <taxon>Spiralia</taxon>
        <taxon>Lophotrochozoa</taxon>
        <taxon>Mollusca</taxon>
        <taxon>Cephalopoda</taxon>
        <taxon>Coleoidea</taxon>
        <taxon>Octopodiformes</taxon>
        <taxon>Octopoda</taxon>
        <taxon>Incirrata</taxon>
        <taxon>Octopodidae</taxon>
        <taxon>Octopus</taxon>
    </lineage>
</organism>
<sequence>MSLEWVRDELINRKEIIQERFKSLLNKYEIKENGAMLTRKKLLSLIAEVKNAKIAYKNVPCDCWLIKRHVLEVQGIEKLIVSVIDAKLDVFYCSSNALFDILYKMYTSIGHSGRDHMIEELNHQCKNITQNEIKLFLSVCELSQQKRNKGKKGTVVKPMVFSHFNSRCQVDLIDFQFQPDGNYKYIFVYQNFLTKFVDLRPLQTKRAPGSCSIYFYCLVIYVFCSLTTARNSVINIDNLKITWLELKIVMVNQSIVRVKVALTTGMQNNQSTSWSHKLRFIQFMKNRVLHSGIKRTPYEGSV</sequence>
<name>A0A0L8G2U1_OCTBM</name>
<protein>
    <recommendedName>
        <fullName evidence="2">Integrase zinc-binding domain-containing protein</fullName>
    </recommendedName>
</protein>
<evidence type="ECO:0000313" key="1">
    <source>
        <dbReference type="EMBL" id="KOF71193.1"/>
    </source>
</evidence>
<reference evidence="1" key="1">
    <citation type="submission" date="2015-07" db="EMBL/GenBank/DDBJ databases">
        <title>MeaNS - Measles Nucleotide Surveillance Program.</title>
        <authorList>
            <person name="Tran T."/>
            <person name="Druce J."/>
        </authorList>
    </citation>
    <scope>NUCLEOTIDE SEQUENCE</scope>
    <source>
        <strain evidence="1">UCB-OBI-ISO-001</strain>
        <tissue evidence="1">Gonad</tissue>
    </source>
</reference>